<feature type="domain" description="ABC transmembrane type-1" evidence="9">
    <location>
        <begin position="22"/>
        <end position="309"/>
    </location>
</feature>
<keyword evidence="11" id="KW-1185">Reference proteome</keyword>
<dbReference type="InterPro" id="IPR036640">
    <property type="entry name" value="ABC1_TM_sf"/>
</dbReference>
<dbReference type="SMART" id="SM00382">
    <property type="entry name" value="AAA"/>
    <property type="match status" value="1"/>
</dbReference>
<protein>
    <submittedName>
        <fullName evidence="10">ATP-binding cassette subfamily C protein CydC</fullName>
    </submittedName>
</protein>
<keyword evidence="3" id="KW-0547">Nucleotide-binding</keyword>
<dbReference type="InterPro" id="IPR017871">
    <property type="entry name" value="ABC_transporter-like_CS"/>
</dbReference>
<dbReference type="Proteomes" id="UP000244077">
    <property type="component" value="Unassembled WGS sequence"/>
</dbReference>
<evidence type="ECO:0000256" key="3">
    <source>
        <dbReference type="ARBA" id="ARBA00022741"/>
    </source>
</evidence>
<dbReference type="GO" id="GO:0005524">
    <property type="term" value="F:ATP binding"/>
    <property type="evidence" value="ECO:0007669"/>
    <property type="project" value="UniProtKB-KW"/>
</dbReference>
<proteinExistence type="predicted"/>
<feature type="transmembrane region" description="Helical" evidence="7">
    <location>
        <begin position="250"/>
        <end position="269"/>
    </location>
</feature>
<dbReference type="InterPro" id="IPR003439">
    <property type="entry name" value="ABC_transporter-like_ATP-bd"/>
</dbReference>
<keyword evidence="5 7" id="KW-1133">Transmembrane helix</keyword>
<evidence type="ECO:0000256" key="7">
    <source>
        <dbReference type="SAM" id="Phobius"/>
    </source>
</evidence>
<feature type="transmembrane region" description="Helical" evidence="7">
    <location>
        <begin position="43"/>
        <end position="62"/>
    </location>
</feature>
<dbReference type="CDD" id="cd03228">
    <property type="entry name" value="ABCC_MRP_Like"/>
    <property type="match status" value="1"/>
</dbReference>
<keyword evidence="2 7" id="KW-0812">Transmembrane</keyword>
<dbReference type="InterPro" id="IPR027417">
    <property type="entry name" value="P-loop_NTPase"/>
</dbReference>
<dbReference type="Pfam" id="PF00664">
    <property type="entry name" value="ABC_membrane"/>
    <property type="match status" value="1"/>
</dbReference>
<dbReference type="PANTHER" id="PTHR24221">
    <property type="entry name" value="ATP-BINDING CASSETTE SUB-FAMILY B"/>
    <property type="match status" value="1"/>
</dbReference>
<dbReference type="GO" id="GO:0005886">
    <property type="term" value="C:plasma membrane"/>
    <property type="evidence" value="ECO:0007669"/>
    <property type="project" value="UniProtKB-SubCell"/>
</dbReference>
<dbReference type="OrthoDB" id="5288404at2"/>
<feature type="transmembrane region" description="Helical" evidence="7">
    <location>
        <begin position="139"/>
        <end position="159"/>
    </location>
</feature>
<evidence type="ECO:0000259" key="8">
    <source>
        <dbReference type="PROSITE" id="PS50893"/>
    </source>
</evidence>
<dbReference type="PROSITE" id="PS50929">
    <property type="entry name" value="ABC_TM1F"/>
    <property type="match status" value="1"/>
</dbReference>
<dbReference type="InterPro" id="IPR003593">
    <property type="entry name" value="AAA+_ATPase"/>
</dbReference>
<comment type="subcellular location">
    <subcellularLocation>
        <location evidence="1">Cell membrane</location>
        <topology evidence="1">Multi-pass membrane protein</topology>
    </subcellularLocation>
</comment>
<reference evidence="10 11" key="1">
    <citation type="submission" date="2018-04" db="EMBL/GenBank/DDBJ databases">
        <title>Genomic Encyclopedia of Archaeal and Bacterial Type Strains, Phase II (KMG-II): from individual species to whole genera.</title>
        <authorList>
            <person name="Goeker M."/>
        </authorList>
    </citation>
    <scope>NUCLEOTIDE SEQUENCE [LARGE SCALE GENOMIC DNA]</scope>
    <source>
        <strain evidence="10 11">DSM 100434</strain>
    </source>
</reference>
<dbReference type="GO" id="GO:0016887">
    <property type="term" value="F:ATP hydrolysis activity"/>
    <property type="evidence" value="ECO:0007669"/>
    <property type="project" value="InterPro"/>
</dbReference>
<dbReference type="Pfam" id="PF00005">
    <property type="entry name" value="ABC_tran"/>
    <property type="match status" value="1"/>
</dbReference>
<evidence type="ECO:0000256" key="2">
    <source>
        <dbReference type="ARBA" id="ARBA00022692"/>
    </source>
</evidence>
<dbReference type="PANTHER" id="PTHR24221:SF654">
    <property type="entry name" value="ATP-BINDING CASSETTE SUB-FAMILY B MEMBER 6"/>
    <property type="match status" value="1"/>
</dbReference>
<evidence type="ECO:0000313" key="11">
    <source>
        <dbReference type="Proteomes" id="UP000244077"/>
    </source>
</evidence>
<feature type="domain" description="ABC transporter" evidence="8">
    <location>
        <begin position="339"/>
        <end position="568"/>
    </location>
</feature>
<keyword evidence="4 10" id="KW-0067">ATP-binding</keyword>
<name>A0A2T5HVN4_9RHOB</name>
<evidence type="ECO:0000259" key="9">
    <source>
        <dbReference type="PROSITE" id="PS50929"/>
    </source>
</evidence>
<comment type="caution">
    <text evidence="10">The sequence shown here is derived from an EMBL/GenBank/DDBJ whole genome shotgun (WGS) entry which is preliminary data.</text>
</comment>
<dbReference type="RefSeq" id="WP_107814573.1">
    <property type="nucleotide sequence ID" value="NZ_QAOH01000001.1"/>
</dbReference>
<dbReference type="PROSITE" id="PS50893">
    <property type="entry name" value="ABC_TRANSPORTER_2"/>
    <property type="match status" value="1"/>
</dbReference>
<organism evidence="10 11">
    <name type="scientific">Celeribacter persicus</name>
    <dbReference type="NCBI Taxonomy" id="1651082"/>
    <lineage>
        <taxon>Bacteria</taxon>
        <taxon>Pseudomonadati</taxon>
        <taxon>Pseudomonadota</taxon>
        <taxon>Alphaproteobacteria</taxon>
        <taxon>Rhodobacterales</taxon>
        <taxon>Roseobacteraceae</taxon>
        <taxon>Celeribacter</taxon>
    </lineage>
</organism>
<evidence type="ECO:0000256" key="4">
    <source>
        <dbReference type="ARBA" id="ARBA00022840"/>
    </source>
</evidence>
<dbReference type="PROSITE" id="PS00211">
    <property type="entry name" value="ABC_TRANSPORTER_1"/>
    <property type="match status" value="1"/>
</dbReference>
<evidence type="ECO:0000256" key="5">
    <source>
        <dbReference type="ARBA" id="ARBA00022989"/>
    </source>
</evidence>
<dbReference type="SUPFAM" id="SSF90123">
    <property type="entry name" value="ABC transporter transmembrane region"/>
    <property type="match status" value="1"/>
</dbReference>
<dbReference type="GO" id="GO:0140359">
    <property type="term" value="F:ABC-type transporter activity"/>
    <property type="evidence" value="ECO:0007669"/>
    <property type="project" value="InterPro"/>
</dbReference>
<dbReference type="Gene3D" id="1.20.1560.10">
    <property type="entry name" value="ABC transporter type 1, transmembrane domain"/>
    <property type="match status" value="1"/>
</dbReference>
<sequence>MRNLWHIFRVMMQGEAKALRRGLLLAALVLIMGGALLGLSGWFIVAASAAGLAGVGAVFDVFRPSAMVRFLAITRTATRYGERVLTHDATLRALARLRVALLSALSLRSHERLIRLRGAQALNRILADVDALDGVPLRLFVPLIAGGVTQLLALVILSWLVAPSVALAVFAIYTLGGFAVLLWGMSRARTPSRRAEAAAQAFRSRFIDLITTREDLAVYGQLPRQLDDAQHAEDRRQAAATVTDFRERQAGAALMVVSALAGAAALWIGGTLAEAGEITPARAAIGFFTALALMETVAPLRRAVAEIGRMIGAARRVNEQMRTPSEPVPTHVPDGPLALHFKDVSFARGEARAVISGFNLSLMPGDWVALQGASGVGKSTVLLLAAGAIRPLSGQVLLADQPVVSCLPGLVTLVGQRSALIQGAVAENLRLAAPEADDAALWAALTAVALDGVIRGKGGLETRLGPRGSGLSGGESRRLVLARAVLRRPQVLLLDEPTEGLDHATAERVLRGIRAALPHAAVLMAAHRIEEQGAADRVLHLQRGQVGSQVSDTTGEITGEITDKITGK</sequence>
<evidence type="ECO:0000313" key="10">
    <source>
        <dbReference type="EMBL" id="PTQ75548.1"/>
    </source>
</evidence>
<dbReference type="Gene3D" id="3.40.50.300">
    <property type="entry name" value="P-loop containing nucleotide triphosphate hydrolases"/>
    <property type="match status" value="1"/>
</dbReference>
<dbReference type="GO" id="GO:0034040">
    <property type="term" value="F:ATPase-coupled lipid transmembrane transporter activity"/>
    <property type="evidence" value="ECO:0007669"/>
    <property type="project" value="TreeGrafter"/>
</dbReference>
<dbReference type="InterPro" id="IPR039421">
    <property type="entry name" value="Type_1_exporter"/>
</dbReference>
<feature type="transmembrane region" description="Helical" evidence="7">
    <location>
        <begin position="165"/>
        <end position="184"/>
    </location>
</feature>
<feature type="transmembrane region" description="Helical" evidence="7">
    <location>
        <begin position="281"/>
        <end position="300"/>
    </location>
</feature>
<dbReference type="InterPro" id="IPR011527">
    <property type="entry name" value="ABC1_TM_dom"/>
</dbReference>
<dbReference type="EMBL" id="QAOH01000001">
    <property type="protein sequence ID" value="PTQ75548.1"/>
    <property type="molecule type" value="Genomic_DNA"/>
</dbReference>
<gene>
    <name evidence="10" type="ORF">C8N42_10186</name>
</gene>
<accession>A0A2T5HVN4</accession>
<dbReference type="SUPFAM" id="SSF52540">
    <property type="entry name" value="P-loop containing nucleoside triphosphate hydrolases"/>
    <property type="match status" value="1"/>
</dbReference>
<feature type="transmembrane region" description="Helical" evidence="7">
    <location>
        <begin position="21"/>
        <end position="37"/>
    </location>
</feature>
<evidence type="ECO:0000256" key="6">
    <source>
        <dbReference type="ARBA" id="ARBA00023136"/>
    </source>
</evidence>
<dbReference type="AlphaFoldDB" id="A0A2T5HVN4"/>
<evidence type="ECO:0000256" key="1">
    <source>
        <dbReference type="ARBA" id="ARBA00004651"/>
    </source>
</evidence>
<keyword evidence="6 7" id="KW-0472">Membrane</keyword>